<gene>
    <name evidence="8" type="ORF">OXX778_LOCUS7884</name>
</gene>
<dbReference type="InterPro" id="IPR049452">
    <property type="entry name" value="Anoctamin_TM"/>
</dbReference>
<feature type="transmembrane region" description="Helical" evidence="6">
    <location>
        <begin position="533"/>
        <end position="556"/>
    </location>
</feature>
<feature type="transmembrane region" description="Helical" evidence="6">
    <location>
        <begin position="419"/>
        <end position="440"/>
    </location>
</feature>
<dbReference type="PANTHER" id="PTHR12308:SF74">
    <property type="entry name" value="ANOCTAMIN"/>
    <property type="match status" value="1"/>
</dbReference>
<name>A0A813UXH1_9BILA</name>
<dbReference type="InterPro" id="IPR007632">
    <property type="entry name" value="Anoctamin"/>
</dbReference>
<feature type="transmembrane region" description="Helical" evidence="6">
    <location>
        <begin position="481"/>
        <end position="500"/>
    </location>
</feature>
<evidence type="ECO:0000259" key="7">
    <source>
        <dbReference type="Pfam" id="PF04547"/>
    </source>
</evidence>
<dbReference type="EMBL" id="CAJNOC010001041">
    <property type="protein sequence ID" value="CAF0829410.1"/>
    <property type="molecule type" value="Genomic_DNA"/>
</dbReference>
<keyword evidence="3 6" id="KW-0812">Transmembrane</keyword>
<comment type="subcellular location">
    <subcellularLocation>
        <location evidence="1 6">Membrane</location>
        <topology evidence="1 6">Multi-pass membrane protein</topology>
    </subcellularLocation>
</comment>
<evidence type="ECO:0000256" key="4">
    <source>
        <dbReference type="ARBA" id="ARBA00022989"/>
    </source>
</evidence>
<proteinExistence type="inferred from homology"/>
<evidence type="ECO:0000256" key="2">
    <source>
        <dbReference type="ARBA" id="ARBA00009671"/>
    </source>
</evidence>
<evidence type="ECO:0000256" key="1">
    <source>
        <dbReference type="ARBA" id="ARBA00004141"/>
    </source>
</evidence>
<organism evidence="8 9">
    <name type="scientific">Brachionus calyciflorus</name>
    <dbReference type="NCBI Taxonomy" id="104777"/>
    <lineage>
        <taxon>Eukaryota</taxon>
        <taxon>Metazoa</taxon>
        <taxon>Spiralia</taxon>
        <taxon>Gnathifera</taxon>
        <taxon>Rotifera</taxon>
        <taxon>Eurotatoria</taxon>
        <taxon>Monogononta</taxon>
        <taxon>Pseudotrocha</taxon>
        <taxon>Ploima</taxon>
        <taxon>Brachionidae</taxon>
        <taxon>Brachionus</taxon>
    </lineage>
</organism>
<feature type="domain" description="Anoctamin transmembrane" evidence="7">
    <location>
        <begin position="187"/>
        <end position="603"/>
    </location>
</feature>
<dbReference type="GO" id="GO:0005254">
    <property type="term" value="F:chloride channel activity"/>
    <property type="evidence" value="ECO:0007669"/>
    <property type="project" value="TreeGrafter"/>
</dbReference>
<dbReference type="OrthoDB" id="296386at2759"/>
<evidence type="ECO:0000256" key="5">
    <source>
        <dbReference type="ARBA" id="ARBA00023136"/>
    </source>
</evidence>
<keyword evidence="9" id="KW-1185">Reference proteome</keyword>
<evidence type="ECO:0000256" key="6">
    <source>
        <dbReference type="RuleBase" id="RU280814"/>
    </source>
</evidence>
<keyword evidence="5 6" id="KW-0472">Membrane</keyword>
<keyword evidence="4 6" id="KW-1133">Transmembrane helix</keyword>
<accession>A0A813UXH1</accession>
<sequence length="624" mass="73905">MSLDDSQSKFETYVVIEFDSKCPHEIKSWLNNRLKTSAEFLTQFASNSKEEEVFLYIGATTKRLLKGAENVGIKKIYRNKTIRDFLLEDIENFENSTNLEDFLSQAEKLKVIEYELNNLKHDFEVMNFNEKFLINKYDGIINQLKKMDLILNVFPIHDKTELKRLESIWYKNIKSYGFFQYIPIDKIRNYFGESVAFYFRFFEFYTKAIYPYAFFGLVTWILPFSPFNRFMIFTIFNLIWNTVFLEIWKRTSNELSYSWGMFDLEFIDKPRAQFRGLPSINPITSKPELVYPKKNRRNKKYFVSYPIIILSILLAFFLMMIYYSIQNTVNLKFDNPESYMHTAFKMLPSIGYSIIVIPLNLIYKYIAIFLTDWENHRTQPSYESNLTTKLFVFYFANNFMTLFYEAFFDRNYENLSNLLVSMLIVNAVFNKLTEVFAPYLKKRIVKKIIDKRDGDDYEKQAYSLDKYEGLYSDYVTLFEQYGYITLFSSIFPWVAFAALVNNIMEQRSDAFKFCHVNQRPFPSNANGIGPWKIAFELLGIVSVMTNIALIALHPDVREYFKGFSDAEYICLFVLIEHGLIILKVIIMIVIPDESEAVANAKQRYKYESLEALKKERLARSMKIK</sequence>
<dbReference type="GO" id="GO:0005886">
    <property type="term" value="C:plasma membrane"/>
    <property type="evidence" value="ECO:0007669"/>
    <property type="project" value="TreeGrafter"/>
</dbReference>
<dbReference type="PANTHER" id="PTHR12308">
    <property type="entry name" value="ANOCTAMIN"/>
    <property type="match status" value="1"/>
</dbReference>
<comment type="caution">
    <text evidence="8">The sequence shown here is derived from an EMBL/GenBank/DDBJ whole genome shotgun (WGS) entry which is preliminary data.</text>
</comment>
<feature type="transmembrane region" description="Helical" evidence="6">
    <location>
        <begin position="390"/>
        <end position="407"/>
    </location>
</feature>
<comment type="similarity">
    <text evidence="2 6">Belongs to the anoctamin family.</text>
</comment>
<feature type="transmembrane region" description="Helical" evidence="6">
    <location>
        <begin position="208"/>
        <end position="224"/>
    </location>
</feature>
<feature type="transmembrane region" description="Helical" evidence="6">
    <location>
        <begin position="568"/>
        <end position="590"/>
    </location>
</feature>
<dbReference type="Proteomes" id="UP000663879">
    <property type="component" value="Unassembled WGS sequence"/>
</dbReference>
<protein>
    <recommendedName>
        <fullName evidence="6">Anoctamin</fullName>
    </recommendedName>
</protein>
<dbReference type="AlphaFoldDB" id="A0A813UXH1"/>
<feature type="transmembrane region" description="Helical" evidence="6">
    <location>
        <begin position="302"/>
        <end position="325"/>
    </location>
</feature>
<dbReference type="Pfam" id="PF04547">
    <property type="entry name" value="Anoctamin"/>
    <property type="match status" value="1"/>
</dbReference>
<evidence type="ECO:0000313" key="8">
    <source>
        <dbReference type="EMBL" id="CAF0829410.1"/>
    </source>
</evidence>
<feature type="transmembrane region" description="Helical" evidence="6">
    <location>
        <begin position="350"/>
        <end position="370"/>
    </location>
</feature>
<evidence type="ECO:0000256" key="3">
    <source>
        <dbReference type="ARBA" id="ARBA00022692"/>
    </source>
</evidence>
<reference evidence="8" key="1">
    <citation type="submission" date="2021-02" db="EMBL/GenBank/DDBJ databases">
        <authorList>
            <person name="Nowell W R."/>
        </authorList>
    </citation>
    <scope>NUCLEOTIDE SEQUENCE</scope>
    <source>
        <strain evidence="8">Ploen Becks lab</strain>
    </source>
</reference>
<evidence type="ECO:0000313" key="9">
    <source>
        <dbReference type="Proteomes" id="UP000663879"/>
    </source>
</evidence>